<name>A0A1H7AFU2_9MICO</name>
<dbReference type="GO" id="GO:0016787">
    <property type="term" value="F:hydrolase activity"/>
    <property type="evidence" value="ECO:0007669"/>
    <property type="project" value="UniProtKB-KW"/>
</dbReference>
<sequence length="515" mass="54975">MRRPLASLVALLAASSVLAACTAGPTEIEPSDTGSGSGSTADQGAVVAPDQAAVYQQEAVWSSCGRLQCATLQMPVDWSDPNGDTFDLELNRRPALDQDARIGSLLINPGGPGASGKDLTEAVATMAGEDLVRTFDIVGFDPRGTGDSTPLACGDTDEIDAYYLTDLFLDSEAALEEARRTTADFAERCRELSGPLVENVDTASAARDMDVIRTVLGDSELYYLGYSYGTQLGATYAELFPENVGRMVLDGAVDISLPSEEMAIGQAEGFEGALMNFIDWCHTQDSCPLDSDREAARQQVQDIALTARDEGYPTPDGETVNGNVMVYGMVVTMYDEASWIYLQAGLDEVLARGTADIFWQLASFYLDKDTNGEEYLSNSMWAFTAISCLDGAVAEPTTLDSLAELRGDLEEASPTFGWWFASSLGCDGWPWQAKETVTELVAADDAAPILVIGTTDDPATPYAWAEALSEQLAGSTLLTYEGDGHTAYGRSNQCIIDAVDGYLVGGEMPVSGLRC</sequence>
<dbReference type="eggNOG" id="COG0596">
    <property type="taxonomic scope" value="Bacteria"/>
</dbReference>
<dbReference type="Pfam" id="PF08386">
    <property type="entry name" value="Abhydrolase_4"/>
    <property type="match status" value="1"/>
</dbReference>
<evidence type="ECO:0000259" key="4">
    <source>
        <dbReference type="Pfam" id="PF08386"/>
    </source>
</evidence>
<evidence type="ECO:0000313" key="5">
    <source>
        <dbReference type="EMBL" id="SEJ64513.1"/>
    </source>
</evidence>
<evidence type="ECO:0000256" key="3">
    <source>
        <dbReference type="SAM" id="SignalP"/>
    </source>
</evidence>
<dbReference type="OrthoDB" id="3252468at2"/>
<dbReference type="Gene3D" id="3.40.50.1820">
    <property type="entry name" value="alpha/beta hydrolase"/>
    <property type="match status" value="1"/>
</dbReference>
<dbReference type="RefSeq" id="WP_042215911.1">
    <property type="nucleotide sequence ID" value="NZ_BBLU01000014.1"/>
</dbReference>
<keyword evidence="6" id="KW-1185">Reference proteome</keyword>
<feature type="domain" description="Peptidase S33 tripeptidyl aminopeptidase-like C-terminal" evidence="4">
    <location>
        <begin position="419"/>
        <end position="515"/>
    </location>
</feature>
<evidence type="ECO:0000313" key="6">
    <source>
        <dbReference type="Proteomes" id="UP000183315"/>
    </source>
</evidence>
<feature type="signal peptide" evidence="3">
    <location>
        <begin position="1"/>
        <end position="19"/>
    </location>
</feature>
<proteinExistence type="inferred from homology"/>
<evidence type="ECO:0000256" key="2">
    <source>
        <dbReference type="ARBA" id="ARBA00022801"/>
    </source>
</evidence>
<dbReference type="SUPFAM" id="SSF53474">
    <property type="entry name" value="alpha/beta-Hydrolases"/>
    <property type="match status" value="1"/>
</dbReference>
<dbReference type="PANTHER" id="PTHR43248">
    <property type="entry name" value="2-SUCCINYL-6-HYDROXY-2,4-CYCLOHEXADIENE-1-CARBOXYLATE SYNTHASE"/>
    <property type="match status" value="1"/>
</dbReference>
<accession>A0A1H7AFU2</accession>
<reference evidence="6" key="1">
    <citation type="submission" date="2016-10" db="EMBL/GenBank/DDBJ databases">
        <authorList>
            <person name="Varghese N."/>
        </authorList>
    </citation>
    <scope>NUCLEOTIDE SEQUENCE [LARGE SCALE GENOMIC DNA]</scope>
    <source>
        <strain evidence="6">DSM 24868</strain>
    </source>
</reference>
<protein>
    <submittedName>
        <fullName evidence="5">Alpha/beta hydrolase fold</fullName>
    </submittedName>
</protein>
<dbReference type="AlphaFoldDB" id="A0A1H7AFU2"/>
<evidence type="ECO:0000256" key="1">
    <source>
        <dbReference type="ARBA" id="ARBA00010088"/>
    </source>
</evidence>
<dbReference type="InterPro" id="IPR029058">
    <property type="entry name" value="AB_hydrolase_fold"/>
</dbReference>
<dbReference type="STRING" id="1043493.SAMN05421637_2550"/>
<gene>
    <name evidence="5" type="ORF">SAMN05421637_2550</name>
</gene>
<feature type="chain" id="PRO_5010278335" evidence="3">
    <location>
        <begin position="20"/>
        <end position="515"/>
    </location>
</feature>
<dbReference type="PANTHER" id="PTHR43248:SF25">
    <property type="entry name" value="AB HYDROLASE-1 DOMAIN-CONTAINING PROTEIN-RELATED"/>
    <property type="match status" value="1"/>
</dbReference>
<dbReference type="InterPro" id="IPR013595">
    <property type="entry name" value="Pept_S33_TAP-like_C"/>
</dbReference>
<dbReference type="PROSITE" id="PS51257">
    <property type="entry name" value="PROKAR_LIPOPROTEIN"/>
    <property type="match status" value="1"/>
</dbReference>
<organism evidence="5 6">
    <name type="scientific">Demequina mangrovi</name>
    <dbReference type="NCBI Taxonomy" id="1043493"/>
    <lineage>
        <taxon>Bacteria</taxon>
        <taxon>Bacillati</taxon>
        <taxon>Actinomycetota</taxon>
        <taxon>Actinomycetes</taxon>
        <taxon>Micrococcales</taxon>
        <taxon>Demequinaceae</taxon>
        <taxon>Demequina</taxon>
    </lineage>
</organism>
<dbReference type="Proteomes" id="UP000183315">
    <property type="component" value="Unassembled WGS sequence"/>
</dbReference>
<comment type="similarity">
    <text evidence="1">Belongs to the peptidase S33 family.</text>
</comment>
<dbReference type="InterPro" id="IPR051601">
    <property type="entry name" value="Serine_prot/Carboxylest_S33"/>
</dbReference>
<dbReference type="EMBL" id="FNZI01000006">
    <property type="protein sequence ID" value="SEJ64513.1"/>
    <property type="molecule type" value="Genomic_DNA"/>
</dbReference>
<keyword evidence="3" id="KW-0732">Signal</keyword>
<keyword evidence="2 5" id="KW-0378">Hydrolase</keyword>